<dbReference type="Gene3D" id="3.90.550.10">
    <property type="entry name" value="Spore Coat Polysaccharide Biosynthesis Protein SpsA, Chain A"/>
    <property type="match status" value="1"/>
</dbReference>
<dbReference type="InterPro" id="IPR039741">
    <property type="entry name" value="UDP-sugar_pyrophosphorylase"/>
</dbReference>
<sequence length="476" mass="50934">MANSTTSLIESFKQAGQGQVFQFFDDLDAAAQASLIAQAETIDLGEVNALVEEHVKGAHDSALNLDGLEPAPYEALPVNGGDAAQWDAAWDAGSAALQAGRVAAFTVAGGQGTRLGYDGPKGTYPVTPVTDKTLFQVFAEKIARSGERFGVTIPWFILTSEINNDATVAAFEAGDFFGLDRESVHFIVQGLVPAVDYEGKILLAEKGKIAMTPDGHGGSLRALVRSGAVDTMQAQGIDIVSYFQVDNPIVQCIDPAFIGFHVLGQSELSSKMVPKAYALEKVGHFCVQNDQALVVEYSDMPAAMQEETTPEGGIRFNGGSVAIHIFDREFIARAGGSDTGAKLPFHRADKKIPYVNAEGATIKPEAPNGVKFEMFVFDALPLAKNPVIIEAARADDFSPVKNAEGVDSPKSCKEDQLRMFARWLKAAGETIETDDTGLPTITFEISPRFAADEADFIAQWAALEAKPELKEGVVIE</sequence>
<proteinExistence type="inferred from homology"/>
<evidence type="ECO:0000313" key="5">
    <source>
        <dbReference type="Proteomes" id="UP001225316"/>
    </source>
</evidence>
<dbReference type="Proteomes" id="UP001225316">
    <property type="component" value="Unassembled WGS sequence"/>
</dbReference>
<evidence type="ECO:0000256" key="1">
    <source>
        <dbReference type="ARBA" id="ARBA00010401"/>
    </source>
</evidence>
<protein>
    <submittedName>
        <fullName evidence="4">UTP--glucose-1-phosphate uridylyltransferase</fullName>
        <ecNumber evidence="4">2.7.7.9</ecNumber>
    </submittedName>
</protein>
<comment type="similarity">
    <text evidence="1">Belongs to the UDPGP type 1 family.</text>
</comment>
<keyword evidence="5" id="KW-1185">Reference proteome</keyword>
<dbReference type="EC" id="2.7.7.9" evidence="4"/>
<dbReference type="PANTHER" id="PTHR11952">
    <property type="entry name" value="UDP- GLUCOSE PYROPHOSPHORYLASE"/>
    <property type="match status" value="1"/>
</dbReference>
<organism evidence="4 5">
    <name type="scientific">Thalassobacterium maritimum</name>
    <dbReference type="NCBI Taxonomy" id="3041265"/>
    <lineage>
        <taxon>Bacteria</taxon>
        <taxon>Pseudomonadati</taxon>
        <taxon>Verrucomicrobiota</taxon>
        <taxon>Opitutia</taxon>
        <taxon>Puniceicoccales</taxon>
        <taxon>Coraliomargaritaceae</taxon>
        <taxon>Thalassobacterium</taxon>
    </lineage>
</organism>
<evidence type="ECO:0000313" key="4">
    <source>
        <dbReference type="EMBL" id="MDQ8206070.1"/>
    </source>
</evidence>
<keyword evidence="3 4" id="KW-0548">Nucleotidyltransferase</keyword>
<dbReference type="InterPro" id="IPR002618">
    <property type="entry name" value="UDPGP_fam"/>
</dbReference>
<dbReference type="EMBL" id="JARXHW010000001">
    <property type="protein sequence ID" value="MDQ8206070.1"/>
    <property type="molecule type" value="Genomic_DNA"/>
</dbReference>
<name>A0ABU1APG8_9BACT</name>
<evidence type="ECO:0000256" key="3">
    <source>
        <dbReference type="ARBA" id="ARBA00022695"/>
    </source>
</evidence>
<dbReference type="Pfam" id="PF01704">
    <property type="entry name" value="UDPGP"/>
    <property type="match status" value="1"/>
</dbReference>
<accession>A0ABU1APG8</accession>
<dbReference type="InterPro" id="IPR029044">
    <property type="entry name" value="Nucleotide-diphossugar_trans"/>
</dbReference>
<gene>
    <name evidence="4" type="ORF">QEH52_00995</name>
</gene>
<evidence type="ECO:0000256" key="2">
    <source>
        <dbReference type="ARBA" id="ARBA00022679"/>
    </source>
</evidence>
<dbReference type="PANTHER" id="PTHR11952:SF2">
    <property type="entry name" value="LD24639P"/>
    <property type="match status" value="1"/>
</dbReference>
<comment type="caution">
    <text evidence="4">The sequence shown here is derived from an EMBL/GenBank/DDBJ whole genome shotgun (WGS) entry which is preliminary data.</text>
</comment>
<keyword evidence="2 4" id="KW-0808">Transferase</keyword>
<dbReference type="GO" id="GO:0003983">
    <property type="term" value="F:UTP:glucose-1-phosphate uridylyltransferase activity"/>
    <property type="evidence" value="ECO:0007669"/>
    <property type="project" value="UniProtKB-EC"/>
</dbReference>
<reference evidence="4 5" key="1">
    <citation type="submission" date="2023-04" db="EMBL/GenBank/DDBJ databases">
        <title>A novel bacteria isolated from coastal sediment.</title>
        <authorList>
            <person name="Liu X.-J."/>
            <person name="Du Z.-J."/>
        </authorList>
    </citation>
    <scope>NUCLEOTIDE SEQUENCE [LARGE SCALE GENOMIC DNA]</scope>
    <source>
        <strain evidence="4 5">SDUM461003</strain>
    </source>
</reference>
<dbReference type="RefSeq" id="WP_308948058.1">
    <property type="nucleotide sequence ID" value="NZ_JARXHW010000001.1"/>
</dbReference>
<dbReference type="SUPFAM" id="SSF53448">
    <property type="entry name" value="Nucleotide-diphospho-sugar transferases"/>
    <property type="match status" value="1"/>
</dbReference>